<name>A0A8T0Q590_PANVG</name>
<organism evidence="2 3">
    <name type="scientific">Panicum virgatum</name>
    <name type="common">Blackwell switchgrass</name>
    <dbReference type="NCBI Taxonomy" id="38727"/>
    <lineage>
        <taxon>Eukaryota</taxon>
        <taxon>Viridiplantae</taxon>
        <taxon>Streptophyta</taxon>
        <taxon>Embryophyta</taxon>
        <taxon>Tracheophyta</taxon>
        <taxon>Spermatophyta</taxon>
        <taxon>Magnoliopsida</taxon>
        <taxon>Liliopsida</taxon>
        <taxon>Poales</taxon>
        <taxon>Poaceae</taxon>
        <taxon>PACMAD clade</taxon>
        <taxon>Panicoideae</taxon>
        <taxon>Panicodae</taxon>
        <taxon>Paniceae</taxon>
        <taxon>Panicinae</taxon>
        <taxon>Panicum</taxon>
        <taxon>Panicum sect. Hiantes</taxon>
    </lineage>
</organism>
<reference evidence="2" key="1">
    <citation type="submission" date="2020-05" db="EMBL/GenBank/DDBJ databases">
        <title>WGS assembly of Panicum virgatum.</title>
        <authorList>
            <person name="Lovell J.T."/>
            <person name="Jenkins J."/>
            <person name="Shu S."/>
            <person name="Juenger T.E."/>
            <person name="Schmutz J."/>
        </authorList>
    </citation>
    <scope>NUCLEOTIDE SEQUENCE</scope>
    <source>
        <strain evidence="2">AP13</strain>
    </source>
</reference>
<evidence type="ECO:0000313" key="2">
    <source>
        <dbReference type="EMBL" id="KAG2570051.1"/>
    </source>
</evidence>
<feature type="region of interest" description="Disordered" evidence="1">
    <location>
        <begin position="1"/>
        <end position="73"/>
    </location>
</feature>
<sequence>MAGLHCGSDTRRDARRLPLAPGHAAPPSPMKPRPNHPPGHPCSFSHSSLLAVLPHRRPTSNPPHGAPPPPSNPLFCRALRHPNIAGAPRCGKQGAAPPYSLSLTPSRGQLLAGALNPRLTAVIPLK</sequence>
<dbReference type="Proteomes" id="UP000823388">
    <property type="component" value="Chromosome 7K"/>
</dbReference>
<feature type="compositionally biased region" description="Pro residues" evidence="1">
    <location>
        <begin position="60"/>
        <end position="72"/>
    </location>
</feature>
<gene>
    <name evidence="2" type="ORF">PVAP13_7KG068198</name>
</gene>
<feature type="compositionally biased region" description="Pro residues" evidence="1">
    <location>
        <begin position="24"/>
        <end position="40"/>
    </location>
</feature>
<accession>A0A8T0Q590</accession>
<dbReference type="AlphaFoldDB" id="A0A8T0Q590"/>
<evidence type="ECO:0000256" key="1">
    <source>
        <dbReference type="SAM" id="MobiDB-lite"/>
    </source>
</evidence>
<protein>
    <submittedName>
        <fullName evidence="2">Uncharacterized protein</fullName>
    </submittedName>
</protein>
<proteinExistence type="predicted"/>
<keyword evidence="3" id="KW-1185">Reference proteome</keyword>
<comment type="caution">
    <text evidence="2">The sequence shown here is derived from an EMBL/GenBank/DDBJ whole genome shotgun (WGS) entry which is preliminary data.</text>
</comment>
<evidence type="ECO:0000313" key="3">
    <source>
        <dbReference type="Proteomes" id="UP000823388"/>
    </source>
</evidence>
<dbReference type="EMBL" id="CM029049">
    <property type="protein sequence ID" value="KAG2570051.1"/>
    <property type="molecule type" value="Genomic_DNA"/>
</dbReference>